<comment type="cofactor">
    <cofactor evidence="1">
        <name>Mg(2+)</name>
        <dbReference type="ChEBI" id="CHEBI:18420"/>
    </cofactor>
</comment>
<dbReference type="InterPro" id="IPR020084">
    <property type="entry name" value="NUDIX_hydrolase_CS"/>
</dbReference>
<evidence type="ECO:0000259" key="6">
    <source>
        <dbReference type="PROSITE" id="PS51462"/>
    </source>
</evidence>
<accession>A0A368TA33</accession>
<dbReference type="GO" id="GO:0016787">
    <property type="term" value="F:hydrolase activity"/>
    <property type="evidence" value="ECO:0007669"/>
    <property type="project" value="UniProtKB-KW"/>
</dbReference>
<evidence type="ECO:0000313" key="7">
    <source>
        <dbReference type="EMBL" id="RCV61403.1"/>
    </source>
</evidence>
<dbReference type="OrthoDB" id="4247482at2"/>
<dbReference type="PROSITE" id="PS51462">
    <property type="entry name" value="NUDIX"/>
    <property type="match status" value="1"/>
</dbReference>
<dbReference type="Pfam" id="PF00293">
    <property type="entry name" value="NUDIX"/>
    <property type="match status" value="1"/>
</dbReference>
<evidence type="ECO:0000256" key="1">
    <source>
        <dbReference type="ARBA" id="ARBA00001946"/>
    </source>
</evidence>
<protein>
    <submittedName>
        <fullName evidence="7">NUDIX hydrolase</fullName>
    </submittedName>
</protein>
<dbReference type="PROSITE" id="PS00893">
    <property type="entry name" value="NUDIX_BOX"/>
    <property type="match status" value="1"/>
</dbReference>
<dbReference type="EMBL" id="QEIN01000021">
    <property type="protein sequence ID" value="RCV61403.1"/>
    <property type="molecule type" value="Genomic_DNA"/>
</dbReference>
<dbReference type="PANTHER" id="PTHR43046:SF12">
    <property type="entry name" value="GDP-MANNOSE MANNOSYL HYDROLASE"/>
    <property type="match status" value="1"/>
</dbReference>
<comment type="caution">
    <text evidence="7">The sequence shown here is derived from an EMBL/GenBank/DDBJ whole genome shotgun (WGS) entry which is preliminary data.</text>
</comment>
<feature type="domain" description="Nudix hydrolase" evidence="6">
    <location>
        <begin position="32"/>
        <end position="162"/>
    </location>
</feature>
<organism evidence="7 8">
    <name type="scientific">Marinitenerispora sediminis</name>
    <dbReference type="NCBI Taxonomy" id="1931232"/>
    <lineage>
        <taxon>Bacteria</taxon>
        <taxon>Bacillati</taxon>
        <taxon>Actinomycetota</taxon>
        <taxon>Actinomycetes</taxon>
        <taxon>Streptosporangiales</taxon>
        <taxon>Nocardiopsidaceae</taxon>
        <taxon>Marinitenerispora</taxon>
    </lineage>
</organism>
<dbReference type="CDD" id="cd18876">
    <property type="entry name" value="NUDIX_Hydrolase"/>
    <property type="match status" value="1"/>
</dbReference>
<dbReference type="InterPro" id="IPR015797">
    <property type="entry name" value="NUDIX_hydrolase-like_dom_sf"/>
</dbReference>
<dbReference type="Gene3D" id="3.90.79.10">
    <property type="entry name" value="Nucleoside Triphosphate Pyrophosphohydrolase"/>
    <property type="match status" value="1"/>
</dbReference>
<keyword evidence="4" id="KW-0460">Magnesium</keyword>
<evidence type="ECO:0000256" key="2">
    <source>
        <dbReference type="ARBA" id="ARBA00005582"/>
    </source>
</evidence>
<dbReference type="PANTHER" id="PTHR43046">
    <property type="entry name" value="GDP-MANNOSE MANNOSYL HYDROLASE"/>
    <property type="match status" value="1"/>
</dbReference>
<dbReference type="RefSeq" id="WP_114397538.1">
    <property type="nucleotide sequence ID" value="NZ_QEIM01000040.1"/>
</dbReference>
<reference evidence="7 8" key="1">
    <citation type="submission" date="2018-04" db="EMBL/GenBank/DDBJ databases">
        <title>Novel actinobacteria from marine sediment.</title>
        <authorList>
            <person name="Ng Z.Y."/>
            <person name="Tan G.Y.A."/>
        </authorList>
    </citation>
    <scope>NUCLEOTIDE SEQUENCE [LARGE SCALE GENOMIC DNA]</scope>
    <source>
        <strain evidence="7 8">TPS81</strain>
    </source>
</reference>
<dbReference type="AlphaFoldDB" id="A0A368TA33"/>
<keyword evidence="3 5" id="KW-0378">Hydrolase</keyword>
<evidence type="ECO:0000256" key="5">
    <source>
        <dbReference type="RuleBase" id="RU003476"/>
    </source>
</evidence>
<dbReference type="InterPro" id="IPR000086">
    <property type="entry name" value="NUDIX_hydrolase_dom"/>
</dbReference>
<keyword evidence="8" id="KW-1185">Reference proteome</keyword>
<evidence type="ECO:0000256" key="4">
    <source>
        <dbReference type="ARBA" id="ARBA00022842"/>
    </source>
</evidence>
<evidence type="ECO:0000256" key="3">
    <source>
        <dbReference type="ARBA" id="ARBA00022801"/>
    </source>
</evidence>
<sequence length="178" mass="20036">MPSAGQDSDEPLYERDPQAWHRYLAEGNRRQARKRVSVEVLIHDASGRILLVDPSYKPDWDIPGGMVEANEPPIRAAQRELAEELGLTVPIGRLLCIDWSAPHGPWDDLLTFVFEGGPLTSEEASSLRFVDGELISAEFCDYAEARRRLRDYVWRRTSSALEAKKVGTTVHTHNGARI</sequence>
<dbReference type="Proteomes" id="UP000253318">
    <property type="component" value="Unassembled WGS sequence"/>
</dbReference>
<dbReference type="PRINTS" id="PR00502">
    <property type="entry name" value="NUDIXFAMILY"/>
</dbReference>
<proteinExistence type="inferred from homology"/>
<dbReference type="InterPro" id="IPR020476">
    <property type="entry name" value="Nudix_hydrolase"/>
</dbReference>
<name>A0A368TA33_9ACTN</name>
<evidence type="ECO:0000313" key="8">
    <source>
        <dbReference type="Proteomes" id="UP000253318"/>
    </source>
</evidence>
<comment type="similarity">
    <text evidence="2 5">Belongs to the Nudix hydrolase family.</text>
</comment>
<gene>
    <name evidence="7" type="ORF">DEF24_04450</name>
</gene>
<dbReference type="SUPFAM" id="SSF55811">
    <property type="entry name" value="Nudix"/>
    <property type="match status" value="1"/>
</dbReference>